<sequence>MNSLASECSSGCESGWTMYLDNSSVSDYPCKSGQFGEEYEQKIAKDENEAEEDLSMVSDASSGPPHFHEHEDYCNENGSFCSPSSVVKSLKKSNKRQKIKQQQQQQQYFSLMDDTASSPIYSFSKARKICIAEAFWFLEVLFAWKKNSSRTSSLQKRKWEWVMVTSPISSTAAAADGEMHGWVREREAMF</sequence>
<evidence type="ECO:0000313" key="8">
    <source>
        <dbReference type="EMBL" id="OVA03967.1"/>
    </source>
</evidence>
<dbReference type="OrthoDB" id="759087at2759"/>
<keyword evidence="4" id="KW-0932">Cytokinin signaling pathway</keyword>
<evidence type="ECO:0000256" key="7">
    <source>
        <dbReference type="SAM" id="MobiDB-lite"/>
    </source>
</evidence>
<keyword evidence="3" id="KW-0203">Cytokinin biosynthesis</keyword>
<evidence type="ECO:0000256" key="5">
    <source>
        <dbReference type="ARBA" id="ARBA00023242"/>
    </source>
</evidence>
<organism evidence="8 9">
    <name type="scientific">Macleaya cordata</name>
    <name type="common">Five-seeded plume-poppy</name>
    <name type="synonym">Bocconia cordata</name>
    <dbReference type="NCBI Taxonomy" id="56857"/>
    <lineage>
        <taxon>Eukaryota</taxon>
        <taxon>Viridiplantae</taxon>
        <taxon>Streptophyta</taxon>
        <taxon>Embryophyta</taxon>
        <taxon>Tracheophyta</taxon>
        <taxon>Spermatophyta</taxon>
        <taxon>Magnoliopsida</taxon>
        <taxon>Ranunculales</taxon>
        <taxon>Papaveraceae</taxon>
        <taxon>Papaveroideae</taxon>
        <taxon>Macleaya</taxon>
    </lineage>
</organism>
<dbReference type="GO" id="GO:0005737">
    <property type="term" value="C:cytoplasm"/>
    <property type="evidence" value="ECO:0007669"/>
    <property type="project" value="UniProtKB-SubCell"/>
</dbReference>
<dbReference type="PANTHER" id="PTHR33347">
    <property type="entry name" value="OSJNBA0091C07.3 PROTEIN"/>
    <property type="match status" value="1"/>
</dbReference>
<gene>
    <name evidence="8" type="ORF">BVC80_459g7</name>
</gene>
<dbReference type="EMBL" id="MVGT01003451">
    <property type="protein sequence ID" value="OVA03967.1"/>
    <property type="molecule type" value="Genomic_DNA"/>
</dbReference>
<dbReference type="GO" id="GO:0009691">
    <property type="term" value="P:cytokinin biosynthetic process"/>
    <property type="evidence" value="ECO:0007669"/>
    <property type="project" value="UniProtKB-KW"/>
</dbReference>
<comment type="subcellular location">
    <subcellularLocation>
        <location evidence="1">Cytoplasm</location>
    </subcellularLocation>
</comment>
<dbReference type="Proteomes" id="UP000195402">
    <property type="component" value="Unassembled WGS sequence"/>
</dbReference>
<comment type="similarity">
    <text evidence="6">Belongs to the SOFL plant protein family.</text>
</comment>
<keyword evidence="2" id="KW-0963">Cytoplasm</keyword>
<evidence type="ECO:0000256" key="1">
    <source>
        <dbReference type="ARBA" id="ARBA00004496"/>
    </source>
</evidence>
<evidence type="ECO:0000256" key="2">
    <source>
        <dbReference type="ARBA" id="ARBA00022490"/>
    </source>
</evidence>
<reference evidence="8 9" key="1">
    <citation type="journal article" date="2017" name="Mol. Plant">
        <title>The Genome of Medicinal Plant Macleaya cordata Provides New Insights into Benzylisoquinoline Alkaloids Metabolism.</title>
        <authorList>
            <person name="Liu X."/>
            <person name="Liu Y."/>
            <person name="Huang P."/>
            <person name="Ma Y."/>
            <person name="Qing Z."/>
            <person name="Tang Q."/>
            <person name="Cao H."/>
            <person name="Cheng P."/>
            <person name="Zheng Y."/>
            <person name="Yuan Z."/>
            <person name="Zhou Y."/>
            <person name="Liu J."/>
            <person name="Tang Z."/>
            <person name="Zhuo Y."/>
            <person name="Zhang Y."/>
            <person name="Yu L."/>
            <person name="Huang J."/>
            <person name="Yang P."/>
            <person name="Peng Q."/>
            <person name="Zhang J."/>
            <person name="Jiang W."/>
            <person name="Zhang Z."/>
            <person name="Lin K."/>
            <person name="Ro D.K."/>
            <person name="Chen X."/>
            <person name="Xiong X."/>
            <person name="Shang Y."/>
            <person name="Huang S."/>
            <person name="Zeng J."/>
        </authorList>
    </citation>
    <scope>NUCLEOTIDE SEQUENCE [LARGE SCALE GENOMIC DNA]</scope>
    <source>
        <strain evidence="9">cv. BLH2017</strain>
        <tissue evidence="8">Root</tissue>
    </source>
</reference>
<dbReference type="GO" id="GO:0009736">
    <property type="term" value="P:cytokinin-activated signaling pathway"/>
    <property type="evidence" value="ECO:0007669"/>
    <property type="project" value="UniProtKB-KW"/>
</dbReference>
<dbReference type="STRING" id="56857.A0A200Q0J6"/>
<feature type="region of interest" description="Disordered" evidence="7">
    <location>
        <begin position="43"/>
        <end position="68"/>
    </location>
</feature>
<dbReference type="PANTHER" id="PTHR33347:SF1">
    <property type="entry name" value="PROTEIN SOB FIVE-LIKE 5"/>
    <property type="match status" value="1"/>
</dbReference>
<dbReference type="FunCoup" id="A0A200Q0J6">
    <property type="interactions" value="104"/>
</dbReference>
<keyword evidence="5" id="KW-0539">Nucleus</keyword>
<name>A0A200Q0J6_MACCD</name>
<dbReference type="InParanoid" id="A0A200Q0J6"/>
<dbReference type="AlphaFoldDB" id="A0A200Q0J6"/>
<evidence type="ECO:0000313" key="9">
    <source>
        <dbReference type="Proteomes" id="UP000195402"/>
    </source>
</evidence>
<evidence type="ECO:0000256" key="3">
    <source>
        <dbReference type="ARBA" id="ARBA00022712"/>
    </source>
</evidence>
<keyword evidence="9" id="KW-1185">Reference proteome</keyword>
<dbReference type="InterPro" id="IPR044670">
    <property type="entry name" value="SOFL"/>
</dbReference>
<accession>A0A200Q0J6</accession>
<evidence type="ECO:0000256" key="4">
    <source>
        <dbReference type="ARBA" id="ARBA00022864"/>
    </source>
</evidence>
<proteinExistence type="inferred from homology"/>
<evidence type="ECO:0000256" key="6">
    <source>
        <dbReference type="ARBA" id="ARBA00024199"/>
    </source>
</evidence>
<comment type="caution">
    <text evidence="8">The sequence shown here is derived from an EMBL/GenBank/DDBJ whole genome shotgun (WGS) entry which is preliminary data.</text>
</comment>
<protein>
    <submittedName>
        <fullName evidence="8">Uncharacterized protein</fullName>
    </submittedName>
</protein>
<dbReference type="OMA" id="CNSGCES"/>